<feature type="transmembrane region" description="Helical" evidence="7">
    <location>
        <begin position="12"/>
        <end position="32"/>
    </location>
</feature>
<evidence type="ECO:0000256" key="2">
    <source>
        <dbReference type="ARBA" id="ARBA00006464"/>
    </source>
</evidence>
<feature type="domain" description="Bacterial sugar transferase" evidence="8">
    <location>
        <begin position="262"/>
        <end position="444"/>
    </location>
</feature>
<name>A0ABT4L001_9SPHI</name>
<dbReference type="Pfam" id="PF02397">
    <property type="entry name" value="Bac_transf"/>
    <property type="match status" value="1"/>
</dbReference>
<evidence type="ECO:0000256" key="4">
    <source>
        <dbReference type="ARBA" id="ARBA00022692"/>
    </source>
</evidence>
<feature type="transmembrane region" description="Helical" evidence="7">
    <location>
        <begin position="44"/>
        <end position="64"/>
    </location>
</feature>
<dbReference type="GO" id="GO:0016740">
    <property type="term" value="F:transferase activity"/>
    <property type="evidence" value="ECO:0007669"/>
    <property type="project" value="UniProtKB-KW"/>
</dbReference>
<evidence type="ECO:0000313" key="9">
    <source>
        <dbReference type="EMBL" id="MCZ4224380.1"/>
    </source>
</evidence>
<dbReference type="NCBIfam" id="TIGR03025">
    <property type="entry name" value="EPS_sugtrans"/>
    <property type="match status" value="1"/>
</dbReference>
<evidence type="ECO:0000313" key="10">
    <source>
        <dbReference type="Proteomes" id="UP001144341"/>
    </source>
</evidence>
<dbReference type="EMBL" id="JAPWGL010000003">
    <property type="protein sequence ID" value="MCZ4224380.1"/>
    <property type="molecule type" value="Genomic_DNA"/>
</dbReference>
<evidence type="ECO:0000256" key="5">
    <source>
        <dbReference type="ARBA" id="ARBA00022989"/>
    </source>
</evidence>
<evidence type="ECO:0000259" key="8">
    <source>
        <dbReference type="Pfam" id="PF02397"/>
    </source>
</evidence>
<dbReference type="InterPro" id="IPR003362">
    <property type="entry name" value="Bact_transf"/>
</dbReference>
<keyword evidence="10" id="KW-1185">Reference proteome</keyword>
<keyword evidence="5 7" id="KW-1133">Transmembrane helix</keyword>
<keyword evidence="6 7" id="KW-0472">Membrane</keyword>
<reference evidence="9" key="1">
    <citation type="submission" date="2022-12" db="EMBL/GenBank/DDBJ databases">
        <title>Genome sequence of SJ11.</title>
        <authorList>
            <person name="Woo H."/>
        </authorList>
    </citation>
    <scope>NUCLEOTIDE SEQUENCE</scope>
    <source>
        <strain evidence="9">SJ11</strain>
    </source>
</reference>
<evidence type="ECO:0000256" key="7">
    <source>
        <dbReference type="SAM" id="Phobius"/>
    </source>
</evidence>
<dbReference type="Pfam" id="PF13727">
    <property type="entry name" value="CoA_binding_3"/>
    <property type="match status" value="1"/>
</dbReference>
<dbReference type="PANTHER" id="PTHR30576">
    <property type="entry name" value="COLANIC BIOSYNTHESIS UDP-GLUCOSE LIPID CARRIER TRANSFERASE"/>
    <property type="match status" value="1"/>
</dbReference>
<accession>A0ABT4L001</accession>
<dbReference type="PANTHER" id="PTHR30576:SF0">
    <property type="entry name" value="UNDECAPRENYL-PHOSPHATE N-ACETYLGALACTOSAMINYL 1-PHOSPHATE TRANSFERASE-RELATED"/>
    <property type="match status" value="1"/>
</dbReference>
<keyword evidence="3 9" id="KW-0808">Transferase</keyword>
<evidence type="ECO:0000256" key="1">
    <source>
        <dbReference type="ARBA" id="ARBA00004141"/>
    </source>
</evidence>
<feature type="transmembrane region" description="Helical" evidence="7">
    <location>
        <begin position="76"/>
        <end position="96"/>
    </location>
</feature>
<comment type="subcellular location">
    <subcellularLocation>
        <location evidence="1">Membrane</location>
        <topology evidence="1">Multi-pass membrane protein</topology>
    </subcellularLocation>
</comment>
<comment type="similarity">
    <text evidence="2">Belongs to the bacterial sugar transferase family.</text>
</comment>
<gene>
    <name evidence="9" type="ORF">O0931_13775</name>
</gene>
<dbReference type="RefSeq" id="WP_269416152.1">
    <property type="nucleotide sequence ID" value="NZ_JAPWGL010000003.1"/>
</dbReference>
<keyword evidence="4 7" id="KW-0812">Transmembrane</keyword>
<proteinExistence type="inferred from homology"/>
<dbReference type="InterPro" id="IPR017475">
    <property type="entry name" value="EPS_sugar_tfrase"/>
</dbReference>
<comment type="caution">
    <text evidence="9">The sequence shown here is derived from an EMBL/GenBank/DDBJ whole genome shotgun (WGS) entry which is preliminary data.</text>
</comment>
<protein>
    <submittedName>
        <fullName evidence="9">Sugar transferase</fullName>
    </submittedName>
</protein>
<organism evidence="9 10">
    <name type="scientific">Pedobacter rhodius</name>
    <dbReference type="NCBI Taxonomy" id="3004098"/>
    <lineage>
        <taxon>Bacteria</taxon>
        <taxon>Pseudomonadati</taxon>
        <taxon>Bacteroidota</taxon>
        <taxon>Sphingobacteriia</taxon>
        <taxon>Sphingobacteriales</taxon>
        <taxon>Sphingobacteriaceae</taxon>
        <taxon>Pedobacter</taxon>
    </lineage>
</organism>
<sequence length="449" mass="52261">MSHRYSKHLPLVVYLNDLIILNFSVILMSFYHLGVSFIANKESILLLLVSNISWAFLSFFRKNFIVHRPLVLSNNINNFSITLVYHIAFIFCGLYISEIFDISKFVLLSHLAIFFVLILTQRSLMFFFLDYIRKKGYNHRRVLIIGKKNIAIRLKQSFKRHPEYGYDIVGYISDESLKNFTAEQLNTAVINRRVDELYICNLDLSSDTNGIMDFFLRNKTIIKVVSDMQFDVQKAEYLDYNELPVFRLLPHAVQSLKIRLLKRGFDLGFASSVMFCGMPVFVLIIAITKCTSRGPIFYKQQRIGRNGKPFYIYKFRSMYIDAEKMGPQLSKDNDPRITKWGRIMRKTRLDELPQFYNVFKGDMSVVGPRPERQHFIEQIIERAPQYTNLLAIKPGITSIGQVKYGYAENVDQMVERMSHDLVYLGKLKLRTDVSVIFDTVKVMVAGKGK</sequence>
<evidence type="ECO:0000256" key="3">
    <source>
        <dbReference type="ARBA" id="ARBA00022679"/>
    </source>
</evidence>
<feature type="transmembrane region" description="Helical" evidence="7">
    <location>
        <begin position="108"/>
        <end position="132"/>
    </location>
</feature>
<evidence type="ECO:0000256" key="6">
    <source>
        <dbReference type="ARBA" id="ARBA00023136"/>
    </source>
</evidence>
<dbReference type="Proteomes" id="UP001144341">
    <property type="component" value="Unassembled WGS sequence"/>
</dbReference>
<feature type="transmembrane region" description="Helical" evidence="7">
    <location>
        <begin position="267"/>
        <end position="287"/>
    </location>
</feature>